<organism evidence="1">
    <name type="scientific">Streptomyces sp. NBC_00008</name>
    <dbReference type="NCBI Taxonomy" id="2903610"/>
    <lineage>
        <taxon>Bacteria</taxon>
        <taxon>Bacillati</taxon>
        <taxon>Actinomycetota</taxon>
        <taxon>Actinomycetes</taxon>
        <taxon>Kitasatosporales</taxon>
        <taxon>Streptomycetaceae</taxon>
        <taxon>Streptomyces</taxon>
    </lineage>
</organism>
<dbReference type="InterPro" id="IPR053714">
    <property type="entry name" value="Iso_Racemase_Enz_sf"/>
</dbReference>
<evidence type="ECO:0008006" key="2">
    <source>
        <dbReference type="Google" id="ProtNLM"/>
    </source>
</evidence>
<protein>
    <recommendedName>
        <fullName evidence="2">Asp/Glu racemase</fullName>
    </recommendedName>
</protein>
<proteinExistence type="predicted"/>
<dbReference type="PANTHER" id="PTHR40267">
    <property type="entry name" value="BLR3294 PROTEIN"/>
    <property type="match status" value="1"/>
</dbReference>
<sequence>MLHQLPDGTLATLAALDAAADRTVRTGLLLPWANVAVETELTRLGLRHTVFHHARLVPASRTTAIDASFWLGLREASAQALDSLSQIPLDAVMLACTSAGFTDGPPLPGGVFTAFDALLRALAEAAVVRVVLVTPYPALVTEAESTAFTEAGVEVLAHASLGLADGYPAITPDQILSLVGQLPQEAIGAAEAVVFSCTGWHTLPVIAELEHRFGKPVFSSNLAMALLATRARAGVSS</sequence>
<gene>
    <name evidence="1" type="ORF">OG398_10230</name>
</gene>
<dbReference type="EMBL" id="CP108313">
    <property type="protein sequence ID" value="WTW68611.1"/>
    <property type="molecule type" value="Genomic_DNA"/>
</dbReference>
<reference evidence="1" key="1">
    <citation type="submission" date="2022-10" db="EMBL/GenBank/DDBJ databases">
        <title>The complete genomes of actinobacterial strains from the NBC collection.</title>
        <authorList>
            <person name="Joergensen T.S."/>
            <person name="Alvarez Arevalo M."/>
            <person name="Sterndorff E.B."/>
            <person name="Faurdal D."/>
            <person name="Vuksanovic O."/>
            <person name="Mourched A.-S."/>
            <person name="Charusanti P."/>
            <person name="Shaw S."/>
            <person name="Blin K."/>
            <person name="Weber T."/>
        </authorList>
    </citation>
    <scope>NUCLEOTIDE SEQUENCE</scope>
    <source>
        <strain evidence="1">NBC_00008</strain>
    </source>
</reference>
<accession>A0AAU2VM24</accession>
<dbReference type="AlphaFoldDB" id="A0AAU2VM24"/>
<name>A0AAU2VM24_9ACTN</name>
<evidence type="ECO:0000313" key="1">
    <source>
        <dbReference type="EMBL" id="WTW68611.1"/>
    </source>
</evidence>
<dbReference type="Gene3D" id="3.40.50.12500">
    <property type="match status" value="1"/>
</dbReference>
<dbReference type="PANTHER" id="PTHR40267:SF1">
    <property type="entry name" value="BLR3294 PROTEIN"/>
    <property type="match status" value="1"/>
</dbReference>
<dbReference type="Pfam" id="PF17645">
    <property type="entry name" value="Amdase"/>
    <property type="match status" value="1"/>
</dbReference>
<dbReference type="InterPro" id="IPR026286">
    <property type="entry name" value="MaiA/AMDase"/>
</dbReference>